<organism evidence="1 4">
    <name type="scientific">Gilliamella apicola</name>
    <dbReference type="NCBI Taxonomy" id="1196095"/>
    <lineage>
        <taxon>Bacteria</taxon>
        <taxon>Pseudomonadati</taxon>
        <taxon>Pseudomonadota</taxon>
        <taxon>Gammaproteobacteria</taxon>
        <taxon>Orbales</taxon>
        <taxon>Orbaceae</taxon>
        <taxon>Gilliamella</taxon>
    </lineage>
</organism>
<dbReference type="Gene3D" id="2.180.10.10">
    <property type="entry name" value="RHS repeat-associated core"/>
    <property type="match status" value="1"/>
</dbReference>
<reference evidence="3 4" key="1">
    <citation type="submission" date="2017-03" db="EMBL/GenBank/DDBJ databases">
        <title>Comparative genomics of honeybee gut symbionts reveal geographically distinct and subgroup specific antibiotic resistance.</title>
        <authorList>
            <person name="Ludvigsen J."/>
            <person name="Porcellato D."/>
            <person name="Labee-Lund T.M."/>
            <person name="Amdam G.V."/>
            <person name="Rudi K."/>
        </authorList>
    </citation>
    <scope>NUCLEOTIDE SEQUENCE [LARGE SCALE GENOMIC DNA]</scope>
    <source>
        <strain evidence="1 4">A-7-12</strain>
        <strain evidence="2 3">A-9-12</strain>
    </source>
</reference>
<dbReference type="InterPro" id="IPR022385">
    <property type="entry name" value="Rhs_assc_core"/>
</dbReference>
<evidence type="ECO:0000313" key="3">
    <source>
        <dbReference type="Proteomes" id="UP000194800"/>
    </source>
</evidence>
<dbReference type="Proteomes" id="UP000194977">
    <property type="component" value="Unassembled WGS sequence"/>
</dbReference>
<dbReference type="NCBIfam" id="TIGR03696">
    <property type="entry name" value="Rhs_assc_core"/>
    <property type="match status" value="1"/>
</dbReference>
<dbReference type="EMBL" id="NART01000090">
    <property type="protein sequence ID" value="OTQ08351.1"/>
    <property type="molecule type" value="Genomic_DNA"/>
</dbReference>
<dbReference type="RefSeq" id="WP_086272527.1">
    <property type="nucleotide sequence ID" value="NZ_MZNE01000021.1"/>
</dbReference>
<dbReference type="EMBL" id="NARP01000042">
    <property type="protein sequence ID" value="OTP98032.1"/>
    <property type="molecule type" value="Genomic_DNA"/>
</dbReference>
<evidence type="ECO:0000313" key="4">
    <source>
        <dbReference type="Proteomes" id="UP000194977"/>
    </source>
</evidence>
<dbReference type="Proteomes" id="UP000194800">
    <property type="component" value="Unassembled WGS sequence"/>
</dbReference>
<dbReference type="OrthoDB" id="9816400at2"/>
<accession>A0A242NE64</accession>
<dbReference type="AlphaFoldDB" id="A0A242NE64"/>
<evidence type="ECO:0000313" key="1">
    <source>
        <dbReference type="EMBL" id="OTP98032.1"/>
    </source>
</evidence>
<gene>
    <name evidence="2" type="ORF">B6C91_12680</name>
    <name evidence="1" type="ORF">B6D08_12645</name>
</gene>
<protein>
    <submittedName>
        <fullName evidence="1">Uncharacterized protein</fullName>
    </submittedName>
</protein>
<proteinExistence type="predicted"/>
<name>A0A242NE64_9GAMM</name>
<evidence type="ECO:0000313" key="2">
    <source>
        <dbReference type="EMBL" id="OTQ08351.1"/>
    </source>
</evidence>
<sequence>MQKIAHTQIQHKLRFQGQYLDRKIGLHYNTFRYCDRDIGRFIQPDLIGFLVGIKFYQFALNVSTWIDAWRSYSLVNSVNWKDLNSRKNHQQEKKDYKYILRNTDTSLVILLKMNI</sequence>
<comment type="caution">
    <text evidence="1">The sequence shown here is derived from an EMBL/GenBank/DDBJ whole genome shotgun (WGS) entry which is preliminary data.</text>
</comment>
<keyword evidence="3" id="KW-1185">Reference proteome</keyword>